<feature type="signal peptide" evidence="1">
    <location>
        <begin position="1"/>
        <end position="20"/>
    </location>
</feature>
<keyword evidence="2" id="KW-0645">Protease</keyword>
<dbReference type="SUPFAM" id="SSF49464">
    <property type="entry name" value="Carboxypeptidase regulatory domain-like"/>
    <property type="match status" value="1"/>
</dbReference>
<organism evidence="2 3">
    <name type="scientific">Myroides indicus</name>
    <dbReference type="NCBI Taxonomy" id="1323422"/>
    <lineage>
        <taxon>Bacteria</taxon>
        <taxon>Pseudomonadati</taxon>
        <taxon>Bacteroidota</taxon>
        <taxon>Flavobacteriia</taxon>
        <taxon>Flavobacteriales</taxon>
        <taxon>Flavobacteriaceae</taxon>
        <taxon>Myroides</taxon>
    </lineage>
</organism>
<dbReference type="Proteomes" id="UP000295215">
    <property type="component" value="Unassembled WGS sequence"/>
</dbReference>
<comment type="caution">
    <text evidence="2">The sequence shown here is derived from an EMBL/GenBank/DDBJ whole genome shotgun (WGS) entry which is preliminary data.</text>
</comment>
<dbReference type="InterPro" id="IPR008969">
    <property type="entry name" value="CarboxyPept-like_regulatory"/>
</dbReference>
<evidence type="ECO:0000313" key="3">
    <source>
        <dbReference type="Proteomes" id="UP000295215"/>
    </source>
</evidence>
<dbReference type="Gene3D" id="2.60.40.1120">
    <property type="entry name" value="Carboxypeptidase-like, regulatory domain"/>
    <property type="match status" value="1"/>
</dbReference>
<gene>
    <name evidence="2" type="ORF">C8P70_12018</name>
</gene>
<dbReference type="OrthoDB" id="982809at2"/>
<dbReference type="RefSeq" id="WP_133713037.1">
    <property type="nucleotide sequence ID" value="NZ_SOAG01000020.1"/>
</dbReference>
<keyword evidence="2" id="KW-0378">Hydrolase</keyword>
<evidence type="ECO:0000313" key="2">
    <source>
        <dbReference type="EMBL" id="TDS56525.1"/>
    </source>
</evidence>
<feature type="chain" id="PRO_5020317016" evidence="1">
    <location>
        <begin position="21"/>
        <end position="216"/>
    </location>
</feature>
<accession>A0A4R7EW85</accession>
<dbReference type="GO" id="GO:0004180">
    <property type="term" value="F:carboxypeptidase activity"/>
    <property type="evidence" value="ECO:0007669"/>
    <property type="project" value="UniProtKB-KW"/>
</dbReference>
<protein>
    <submittedName>
        <fullName evidence="2">Carboxypeptidase family protein</fullName>
    </submittedName>
</protein>
<reference evidence="2 3" key="1">
    <citation type="submission" date="2019-03" db="EMBL/GenBank/DDBJ databases">
        <title>Genomic Encyclopedia of Archaeal and Bacterial Type Strains, Phase II (KMG-II): from individual species to whole genera.</title>
        <authorList>
            <person name="Goeker M."/>
        </authorList>
    </citation>
    <scope>NUCLEOTIDE SEQUENCE [LARGE SCALE GENOMIC DNA]</scope>
    <source>
        <strain evidence="2 3">DSM 28213</strain>
    </source>
</reference>
<evidence type="ECO:0000256" key="1">
    <source>
        <dbReference type="SAM" id="SignalP"/>
    </source>
</evidence>
<keyword evidence="2" id="KW-0121">Carboxypeptidase</keyword>
<proteinExistence type="predicted"/>
<dbReference type="EMBL" id="SOAG01000020">
    <property type="protein sequence ID" value="TDS56525.1"/>
    <property type="molecule type" value="Genomic_DNA"/>
</dbReference>
<sequence length="216" mass="23745">MKQLLIAFLGSCIAMPVLYAQEMVTVTGKITVEDTGKPPVGIITLNEKGVADYLVFGDNIGTNRHTFMEKDGTFKFAVQKGGTVVIKVSGGRYLNPKPVANISEDTRLELQLKRNPKSSKSDEADKFEIDFNPYKRVKVTGRVLDNNNKPIGSATVYQRSINENGANAHTVTDKNGEFSYVVPQGSHISFGSMGFEYKHIKVVKDTALTVILESKI</sequence>
<keyword evidence="1" id="KW-0732">Signal</keyword>
<dbReference type="AlphaFoldDB" id="A0A4R7EW85"/>
<keyword evidence="3" id="KW-1185">Reference proteome</keyword>
<name>A0A4R7EW85_9FLAO</name>